<evidence type="ECO:0000313" key="5">
    <source>
        <dbReference type="EnsemblMetazoa" id="XP_038070488.1"/>
    </source>
</evidence>
<dbReference type="NCBIfam" id="TIGR03568">
    <property type="entry name" value="NeuC_NnaA"/>
    <property type="match status" value="1"/>
</dbReference>
<dbReference type="GO" id="GO:0006047">
    <property type="term" value="P:UDP-N-acetylglucosamine metabolic process"/>
    <property type="evidence" value="ECO:0007669"/>
    <property type="project" value="InterPro"/>
</dbReference>
<dbReference type="GO" id="GO:0004553">
    <property type="term" value="F:hydrolase activity, hydrolyzing O-glycosyl compounds"/>
    <property type="evidence" value="ECO:0007669"/>
    <property type="project" value="InterPro"/>
</dbReference>
<dbReference type="GO" id="GO:0008761">
    <property type="term" value="F:UDP-N-acetylglucosamine 2-epimerase activity"/>
    <property type="evidence" value="ECO:0007669"/>
    <property type="project" value="TreeGrafter"/>
</dbReference>
<evidence type="ECO:0000256" key="2">
    <source>
        <dbReference type="PIRSR" id="PIRSR620004-3"/>
    </source>
</evidence>
<dbReference type="InterPro" id="IPR043129">
    <property type="entry name" value="ATPase_NBD"/>
</dbReference>
<sequence length="793" mass="86074">MPVFGGPTKNGVGSGRPASTTTSGRPKKDPHDFADNLKIKSCPSQRQTQHALKDIKMEEPAAKRAHIVGMENDVATPQQPRMRLCIATCNRADYSKLAPIMLAAKADEDIDLSVIVLGCHLIDDYGSTYRYIEQDGIDIDSRLHTIVRGEDEAAMVESIGLAMVKLPDVLLRLEPHVLIVHGDRFDALSLAASAALMNIRIVHVEGGEISGTIDDMIRHSITKLAHYHVCCTERAHSRLLAMCEDNNAILLAGCTSYDKLLNTDTTNCTAVLEKWLPKDVQPHDYLVALQHPVTTNISKSLKMFGLMLDALLEFGKKVIVLFPNIDAGSKEMTRIMRQKGIEHHPSFKTAKHIPFDEFLILVANAGCMIGNSSAGIREAGAFGTPVINLGSRQTGRETGENVLHCREADTTEKIKQALEIQYQKQYPPSYIYGDGHAIPRIMKFLKSLDITGETQKQFVFPPMRPSHHRDIDHILERQSALAVDLGGTQLRVALIENHGDILVQTSNPTPKTNEERMSKLLEMLMNLAQKAISLNCRVLGVGISTGGRVDPRGGVVKHSTKALEGWSEVDLRTPISSMLHLPVWVDNDGNCAALGVRAFGCGKGVEDFVTIATGTGIGGGIVLGGRLIHGTDFCAAELGHTKVSLEGPPCQCGGTGCVEAYSSGLALQKEAQRLHEEGNLLTEGGHLENNEKITAKHLVEAARLGNQKAQDIMDRGAKAVASVVVNLLHILNPSRVVLCGVLAPAYIETVRNIVKKEALPSAAHAEIIASTLKEPALLGAASLVLEYATRRIY</sequence>
<protein>
    <recommendedName>
        <fullName evidence="4">UDP-N-acetylglucosamine 2-epimerase domain-containing protein</fullName>
    </recommendedName>
</protein>
<dbReference type="GO" id="GO:0009384">
    <property type="term" value="F:N-acylmannosamine kinase activity"/>
    <property type="evidence" value="ECO:0007669"/>
    <property type="project" value="TreeGrafter"/>
</dbReference>
<proteinExistence type="predicted"/>
<dbReference type="OMA" id="HELYFKK"/>
<dbReference type="SUPFAM" id="SSF53067">
    <property type="entry name" value="Actin-like ATPase domain"/>
    <property type="match status" value="1"/>
</dbReference>
<dbReference type="Gene3D" id="3.30.420.40">
    <property type="match status" value="2"/>
</dbReference>
<dbReference type="CDD" id="cd03786">
    <property type="entry name" value="GTB_UDP-GlcNAc_2-Epimerase"/>
    <property type="match status" value="1"/>
</dbReference>
<dbReference type="InterPro" id="IPR020004">
    <property type="entry name" value="UDP-GlcNAc_Epase"/>
</dbReference>
<dbReference type="OrthoDB" id="2968753at2759"/>
<dbReference type="Gene3D" id="3.40.50.2000">
    <property type="entry name" value="Glycogen Phosphorylase B"/>
    <property type="match status" value="2"/>
</dbReference>
<dbReference type="RefSeq" id="XP_038070488.1">
    <property type="nucleotide sequence ID" value="XM_038214560.1"/>
</dbReference>
<dbReference type="SUPFAM" id="SSF53756">
    <property type="entry name" value="UDP-Glycosyltransferase/glycogen phosphorylase"/>
    <property type="match status" value="1"/>
</dbReference>
<evidence type="ECO:0000259" key="4">
    <source>
        <dbReference type="Pfam" id="PF02350"/>
    </source>
</evidence>
<dbReference type="PANTHER" id="PTHR18964:SF149">
    <property type="entry name" value="BIFUNCTIONAL UDP-N-ACETYLGLUCOSAMINE 2-EPIMERASE_N-ACETYLMANNOSAMINE KINASE"/>
    <property type="match status" value="1"/>
</dbReference>
<feature type="binding site" evidence="2">
    <location>
        <position position="657"/>
    </location>
    <ligand>
        <name>Zn(2+)</name>
        <dbReference type="ChEBI" id="CHEBI:29105"/>
        <note>structural</note>
    </ligand>
</feature>
<evidence type="ECO:0000256" key="1">
    <source>
        <dbReference type="PIRSR" id="PIRSR620004-1"/>
    </source>
</evidence>
<feature type="binding site" evidence="2">
    <location>
        <position position="650"/>
    </location>
    <ligand>
        <name>Zn(2+)</name>
        <dbReference type="ChEBI" id="CHEBI:29105"/>
        <note>structural</note>
    </ligand>
</feature>
<evidence type="ECO:0000256" key="3">
    <source>
        <dbReference type="SAM" id="MobiDB-lite"/>
    </source>
</evidence>
<keyword evidence="6" id="KW-1185">Reference proteome</keyword>
<dbReference type="FunFam" id="3.40.50.2000:FF:000013">
    <property type="entry name" value="Bifunctional UDP-N-acetylglucosamine 2-epimerase/N-acetylmannosamine kinase"/>
    <property type="match status" value="1"/>
</dbReference>
<reference evidence="5" key="1">
    <citation type="submission" date="2022-11" db="UniProtKB">
        <authorList>
            <consortium name="EnsemblMetazoa"/>
        </authorList>
    </citation>
    <scope>IDENTIFICATION</scope>
</reference>
<feature type="binding site" evidence="2">
    <location>
        <position position="652"/>
    </location>
    <ligand>
        <name>Zn(2+)</name>
        <dbReference type="ChEBI" id="CHEBI:29105"/>
        <note>structural</note>
    </ligand>
</feature>
<dbReference type="Pfam" id="PF02350">
    <property type="entry name" value="Epimerase_2"/>
    <property type="match status" value="1"/>
</dbReference>
<dbReference type="InterPro" id="IPR003331">
    <property type="entry name" value="UDP_GlcNAc_Epimerase_2_dom"/>
</dbReference>
<dbReference type="EnsemblMetazoa" id="XM_038214560.1">
    <property type="protein sequence ID" value="XP_038070488.1"/>
    <property type="gene ID" value="LOC119739580"/>
</dbReference>
<dbReference type="Pfam" id="PF00480">
    <property type="entry name" value="ROK"/>
    <property type="match status" value="1"/>
</dbReference>
<feature type="region of interest" description="Disordered" evidence="3">
    <location>
        <begin position="1"/>
        <end position="36"/>
    </location>
</feature>
<dbReference type="GeneID" id="119739580"/>
<dbReference type="CTD" id="10020"/>
<dbReference type="AlphaFoldDB" id="A0A914B3J0"/>
<dbReference type="InterPro" id="IPR000600">
    <property type="entry name" value="ROK"/>
</dbReference>
<dbReference type="CDD" id="cd24060">
    <property type="entry name" value="ASKHA_NBD_ROK_GNE"/>
    <property type="match status" value="1"/>
</dbReference>
<dbReference type="Proteomes" id="UP000887568">
    <property type="component" value="Unplaced"/>
</dbReference>
<evidence type="ECO:0000313" key="6">
    <source>
        <dbReference type="Proteomes" id="UP000887568"/>
    </source>
</evidence>
<feature type="active site" evidence="1">
    <location>
        <position position="588"/>
    </location>
</feature>
<dbReference type="PANTHER" id="PTHR18964">
    <property type="entry name" value="ROK (REPRESSOR, ORF, KINASE) FAMILY"/>
    <property type="match status" value="1"/>
</dbReference>
<feature type="compositionally biased region" description="Basic and acidic residues" evidence="3">
    <location>
        <begin position="26"/>
        <end position="36"/>
    </location>
</feature>
<name>A0A914B3J0_PATMI</name>
<feature type="binding site" evidence="2">
    <location>
        <position position="640"/>
    </location>
    <ligand>
        <name>Zn(2+)</name>
        <dbReference type="ChEBI" id="CHEBI:29105"/>
        <note>structural</note>
    </ligand>
</feature>
<organism evidence="5 6">
    <name type="scientific">Patiria miniata</name>
    <name type="common">Bat star</name>
    <name type="synonym">Asterina miniata</name>
    <dbReference type="NCBI Taxonomy" id="46514"/>
    <lineage>
        <taxon>Eukaryota</taxon>
        <taxon>Metazoa</taxon>
        <taxon>Echinodermata</taxon>
        <taxon>Eleutherozoa</taxon>
        <taxon>Asterozoa</taxon>
        <taxon>Asteroidea</taxon>
        <taxon>Valvatacea</taxon>
        <taxon>Valvatida</taxon>
        <taxon>Asterinidae</taxon>
        <taxon>Patiria</taxon>
    </lineage>
</organism>
<accession>A0A914B3J0</accession>
<feature type="domain" description="UDP-N-acetylglucosamine 2-epimerase" evidence="4">
    <location>
        <begin position="104"/>
        <end position="446"/>
    </location>
</feature>